<dbReference type="EMBL" id="CP134876">
    <property type="protein sequence ID" value="WNM41599.1"/>
    <property type="molecule type" value="Genomic_DNA"/>
</dbReference>
<evidence type="ECO:0008006" key="4">
    <source>
        <dbReference type="Google" id="ProtNLM"/>
    </source>
</evidence>
<dbReference type="Proteomes" id="UP001303001">
    <property type="component" value="Chromosome"/>
</dbReference>
<protein>
    <recommendedName>
        <fullName evidence="4">Toxin-antitoxin system, toxin component</fullName>
    </recommendedName>
</protein>
<evidence type="ECO:0000313" key="2">
    <source>
        <dbReference type="EMBL" id="WNM41599.1"/>
    </source>
</evidence>
<accession>A0ABZ0A248</accession>
<evidence type="ECO:0000256" key="1">
    <source>
        <dbReference type="SAM" id="Phobius"/>
    </source>
</evidence>
<keyword evidence="3" id="KW-1185">Reference proteome</keyword>
<keyword evidence="1" id="KW-0812">Transmembrane</keyword>
<evidence type="ECO:0000313" key="3">
    <source>
        <dbReference type="Proteomes" id="UP001303001"/>
    </source>
</evidence>
<proteinExistence type="predicted"/>
<sequence length="222" mass="23382">MTAPSANPPHIAPVFPPTSTELTCRCCGSVPAIKATVRGHQGFVLLWRMLSRRGPFCRSCGIAVCRDMTADTLYQGWWGAASMILTPLVLLGNLVTRVRLGRLAEPQPGAPGTPAVPGKPVFRRAAALGLLIPVALVAVIGWSIADDPAYAAVGDCVKVTDLVTHSRVSVVDCGDPAAGYVIVGRIDGATTDAPCGRFSGVVASYTERQRSDKYLLCLGPNR</sequence>
<feature type="transmembrane region" description="Helical" evidence="1">
    <location>
        <begin position="76"/>
        <end position="95"/>
    </location>
</feature>
<gene>
    <name evidence="2" type="ORF">RMN56_09765</name>
</gene>
<keyword evidence="1" id="KW-1133">Transmembrane helix</keyword>
<name>A0ABZ0A248_9ACTN</name>
<keyword evidence="1" id="KW-0472">Membrane</keyword>
<dbReference type="RefSeq" id="WP_313723510.1">
    <property type="nucleotide sequence ID" value="NZ_CP134876.1"/>
</dbReference>
<feature type="transmembrane region" description="Helical" evidence="1">
    <location>
        <begin position="125"/>
        <end position="145"/>
    </location>
</feature>
<reference evidence="2 3" key="1">
    <citation type="submission" date="2023-09" db="EMBL/GenBank/DDBJ databases">
        <title>Micromonospora halotolerans DSM 45598 genome sequence.</title>
        <authorList>
            <person name="Mo P."/>
        </authorList>
    </citation>
    <scope>NUCLEOTIDE SEQUENCE [LARGE SCALE GENOMIC DNA]</scope>
    <source>
        <strain evidence="2 3">DSM 45598</strain>
    </source>
</reference>
<organism evidence="2 3">
    <name type="scientific">Micromonospora halotolerans</name>
    <dbReference type="NCBI Taxonomy" id="709879"/>
    <lineage>
        <taxon>Bacteria</taxon>
        <taxon>Bacillati</taxon>
        <taxon>Actinomycetota</taxon>
        <taxon>Actinomycetes</taxon>
        <taxon>Micromonosporales</taxon>
        <taxon>Micromonosporaceae</taxon>
        <taxon>Micromonospora</taxon>
    </lineage>
</organism>